<accession>A0A444VTJ6</accession>
<name>A0A444VTJ6_9FLAO</name>
<proteinExistence type="predicted"/>
<comment type="caution">
    <text evidence="1">The sequence shown here is derived from an EMBL/GenBank/DDBJ whole genome shotgun (WGS) entry which is preliminary data.</text>
</comment>
<protein>
    <submittedName>
        <fullName evidence="1">Uncharacterized protein</fullName>
    </submittedName>
</protein>
<sequence>MVPNTLPAQLSIAEGVAGEAKHFPNMSARTGATGAVVSLMVTF</sequence>
<dbReference type="EMBL" id="JUIV01000024">
    <property type="protein sequence ID" value="RYJ36754.1"/>
    <property type="molecule type" value="Genomic_DNA"/>
</dbReference>
<gene>
    <name evidence="1" type="ORF">NU08_4273</name>
</gene>
<evidence type="ECO:0000313" key="2">
    <source>
        <dbReference type="Proteomes" id="UP000290433"/>
    </source>
</evidence>
<dbReference type="Proteomes" id="UP000290433">
    <property type="component" value="Unassembled WGS sequence"/>
</dbReference>
<organism evidence="1 2">
    <name type="scientific">Flavobacterium anhuiense</name>
    <dbReference type="NCBI Taxonomy" id="459526"/>
    <lineage>
        <taxon>Bacteria</taxon>
        <taxon>Pseudomonadati</taxon>
        <taxon>Bacteroidota</taxon>
        <taxon>Flavobacteriia</taxon>
        <taxon>Flavobacteriales</taxon>
        <taxon>Flavobacteriaceae</taxon>
        <taxon>Flavobacterium</taxon>
    </lineage>
</organism>
<dbReference type="AlphaFoldDB" id="A0A444VTJ6"/>
<evidence type="ECO:0000313" key="1">
    <source>
        <dbReference type="EMBL" id="RYJ36754.1"/>
    </source>
</evidence>
<reference evidence="1 2" key="1">
    <citation type="submission" date="2014-12" db="EMBL/GenBank/DDBJ databases">
        <title>Genome sequence of Flavobacterium anhuiense RCM74.</title>
        <authorList>
            <person name="Kim J.F."/>
            <person name="Song J.Y."/>
            <person name="Kwak M.-J."/>
            <person name="Lee S.-W."/>
        </authorList>
    </citation>
    <scope>NUCLEOTIDE SEQUENCE [LARGE SCALE GENOMIC DNA]</scope>
    <source>
        <strain evidence="1 2">RCM74</strain>
    </source>
</reference>